<feature type="region of interest" description="Disordered" evidence="1">
    <location>
        <begin position="881"/>
        <end position="904"/>
    </location>
</feature>
<accession>A0A9R1TBP2</accession>
<dbReference type="PANTHER" id="PTHR39079">
    <property type="entry name" value="FI08034P-RELATED"/>
    <property type="match status" value="1"/>
</dbReference>
<name>A0A9R1TBP2_9HYME</name>
<dbReference type="GeneID" id="105268374"/>
<evidence type="ECO:0000256" key="1">
    <source>
        <dbReference type="SAM" id="MobiDB-lite"/>
    </source>
</evidence>
<dbReference type="Pfam" id="PF14924">
    <property type="entry name" value="MAP10_N"/>
    <property type="match status" value="1"/>
</dbReference>
<dbReference type="Pfam" id="PF16003">
    <property type="entry name" value="DUF4776"/>
    <property type="match status" value="1"/>
</dbReference>
<feature type="compositionally biased region" description="Basic and acidic residues" evidence="1">
    <location>
        <begin position="327"/>
        <end position="360"/>
    </location>
</feature>
<evidence type="ECO:0000313" key="3">
    <source>
        <dbReference type="Proteomes" id="UP000694866"/>
    </source>
</evidence>
<protein>
    <recommendedName>
        <fullName evidence="2">DUF4776 domain-containing protein</fullName>
    </recommendedName>
</protein>
<feature type="region of interest" description="Disordered" evidence="1">
    <location>
        <begin position="325"/>
        <end position="360"/>
    </location>
</feature>
<sequence length="950" mass="107409">MVTQKIGGREQLYMLEFLVNQLNLLPEIVARNHGALSVHFKFLDFDEFVINQEEFSKKVKDNGVDFGSGKSCIFSKKPKELLKKLQANPLIIEIYRSNSDPCPREPVDPICKSELHISGCFCEIEKAMNYPHKLPEPYTVRDTYNLLDENGKLSGSIEVFLRFSCLGESVVTHFHANETAFLFKNTNSLDEFSCIKLPPSAEELKKKFWTPKSRVIDPNKKPEAKTIIGISRICEDLIERSPAPKSQGKSVMSLGEDLQPPGVPEAPVIAQVENTEKTDSLIPKKSNFDIKNHLSPRKFPCGGRSCPGGICSGLPLSNQNIFLENQWKSDRKPPDIKNNRLRGGAEEKSATLSPDPRKNMKSFDRFSSKNKFQPTKSGIDVNKTPEDLTKCSSCRISPEIPPLILGEDIKSPGLSEIEGKLVTNNSVIREKSDIDISKYLTSRKFPCGERSCCGDELLHEENCIRNRWENYDKPKKMRNKRLRGGNDGRSVMIPIQSMQTLLSGVCRSFVPEGEPHLGCGCHTKMGNQSKIKKKCYGIDCLIKSFREAEKFVDGIGKVPGMAGLGLMDPMESPFFGRPRYRPLPTVGDSKNPVKSYLGMPMMKKDSSILRAPWRSPLRHEDRNKINGSELKKLKREDHEKNTVEEIMTIKEPQMGPCGEPVCNSRRKINKTDLDVSSKETLKTIKIKRASLLSTKRKNMNLNLKRAKNLKNYERNYSHVKVGKRVMRMVEGVSQRSCFGHRSCVEIRARVPGNMGWLWNINNVSGNFRPRVGWKPGAISRGVWSALVRAKMEKDPDSIDQLPVTPVKGKKGKMSKTKSLLSVVRNQRKKREVENQHELPPTLHIHRKNGDYFVTMYPVKPEDSEHPEVLKDVKPLQFKVTKDRKTDDDEGDVSSVGDDMEFEFSPPAAIQKYQKKTEKKDLETQVIQQEILDAFKTTGSPVAKKKKGGKK</sequence>
<reference evidence="4" key="1">
    <citation type="submission" date="2025-08" db="UniProtKB">
        <authorList>
            <consortium name="RefSeq"/>
        </authorList>
    </citation>
    <scope>IDENTIFICATION</scope>
    <source>
        <strain evidence="4">USDA-PBARC FA_bdor</strain>
        <tissue evidence="4">Whole organism</tissue>
    </source>
</reference>
<evidence type="ECO:0000313" key="4">
    <source>
        <dbReference type="RefSeq" id="XP_011306202.1"/>
    </source>
</evidence>
<feature type="domain" description="DUF4776" evidence="2">
    <location>
        <begin position="685"/>
        <end position="883"/>
    </location>
</feature>
<gene>
    <name evidence="4" type="primary">LOC105268374</name>
</gene>
<dbReference type="PANTHER" id="PTHR39079:SF1">
    <property type="entry name" value="GH11706P-RELATED"/>
    <property type="match status" value="1"/>
</dbReference>
<dbReference type="KEGG" id="fas:105268374"/>
<evidence type="ECO:0000259" key="2">
    <source>
        <dbReference type="Pfam" id="PF16003"/>
    </source>
</evidence>
<dbReference type="InterPro" id="IPR031949">
    <property type="entry name" value="DUF4776"/>
</dbReference>
<proteinExistence type="predicted"/>
<dbReference type="Proteomes" id="UP000694866">
    <property type="component" value="Unplaced"/>
</dbReference>
<dbReference type="RefSeq" id="XP_011306202.1">
    <property type="nucleotide sequence ID" value="XM_011307900.1"/>
</dbReference>
<organism evidence="3 4">
    <name type="scientific">Fopius arisanus</name>
    <dbReference type="NCBI Taxonomy" id="64838"/>
    <lineage>
        <taxon>Eukaryota</taxon>
        <taxon>Metazoa</taxon>
        <taxon>Ecdysozoa</taxon>
        <taxon>Arthropoda</taxon>
        <taxon>Hexapoda</taxon>
        <taxon>Insecta</taxon>
        <taxon>Pterygota</taxon>
        <taxon>Neoptera</taxon>
        <taxon>Endopterygota</taxon>
        <taxon>Hymenoptera</taxon>
        <taxon>Apocrita</taxon>
        <taxon>Ichneumonoidea</taxon>
        <taxon>Braconidae</taxon>
        <taxon>Opiinae</taxon>
        <taxon>Fopius</taxon>
    </lineage>
</organism>
<keyword evidence="3" id="KW-1185">Reference proteome</keyword>
<dbReference type="OrthoDB" id="7883086at2759"/>
<feature type="compositionally biased region" description="Acidic residues" evidence="1">
    <location>
        <begin position="887"/>
        <end position="901"/>
    </location>
</feature>
<dbReference type="AlphaFoldDB" id="A0A9R1TBP2"/>